<dbReference type="Proteomes" id="UP000185578">
    <property type="component" value="Unassembled WGS sequence"/>
</dbReference>
<dbReference type="GO" id="GO:0006355">
    <property type="term" value="P:regulation of DNA-templated transcription"/>
    <property type="evidence" value="ECO:0007669"/>
    <property type="project" value="UniProtKB-ARBA"/>
</dbReference>
<evidence type="ECO:0000256" key="2">
    <source>
        <dbReference type="ARBA" id="ARBA00023125"/>
    </source>
</evidence>
<accession>A0A1Q8ENP5</accession>
<dbReference type="GO" id="GO:0003677">
    <property type="term" value="F:DNA binding"/>
    <property type="evidence" value="ECO:0007669"/>
    <property type="project" value="UniProtKB-KW"/>
</dbReference>
<dbReference type="PROSITE" id="PS51118">
    <property type="entry name" value="HTH_HXLR"/>
    <property type="match status" value="1"/>
</dbReference>
<evidence type="ECO:0000259" key="4">
    <source>
        <dbReference type="PROSITE" id="PS51118"/>
    </source>
</evidence>
<dbReference type="PANTHER" id="PTHR33204:SF37">
    <property type="entry name" value="HTH-TYPE TRANSCRIPTIONAL REGULATOR YODB"/>
    <property type="match status" value="1"/>
</dbReference>
<evidence type="ECO:0000313" key="6">
    <source>
        <dbReference type="Proteomes" id="UP000185578"/>
    </source>
</evidence>
<keyword evidence="3" id="KW-0804">Transcription</keyword>
<dbReference type="Gene3D" id="1.10.10.10">
    <property type="entry name" value="Winged helix-like DNA-binding domain superfamily/Winged helix DNA-binding domain"/>
    <property type="match status" value="1"/>
</dbReference>
<name>A0A1Q8ENP5_9PSED</name>
<dbReference type="RefSeq" id="WP_075120231.1">
    <property type="nucleotide sequence ID" value="NZ_MSCT01000014.1"/>
</dbReference>
<evidence type="ECO:0000313" key="5">
    <source>
        <dbReference type="EMBL" id="OLF53401.1"/>
    </source>
</evidence>
<dbReference type="InterPro" id="IPR036390">
    <property type="entry name" value="WH_DNA-bd_sf"/>
</dbReference>
<dbReference type="InterPro" id="IPR036388">
    <property type="entry name" value="WH-like_DNA-bd_sf"/>
</dbReference>
<feature type="domain" description="HTH hxlR-type" evidence="4">
    <location>
        <begin position="12"/>
        <end position="110"/>
    </location>
</feature>
<dbReference type="EMBL" id="MSCT01000014">
    <property type="protein sequence ID" value="OLF53401.1"/>
    <property type="molecule type" value="Genomic_DNA"/>
</dbReference>
<evidence type="ECO:0000256" key="1">
    <source>
        <dbReference type="ARBA" id="ARBA00023015"/>
    </source>
</evidence>
<proteinExistence type="predicted"/>
<reference evidence="5 6" key="1">
    <citation type="submission" date="2016-12" db="EMBL/GenBank/DDBJ databases">
        <authorList>
            <person name="Song W.-J."/>
            <person name="Kurnit D.M."/>
        </authorList>
    </citation>
    <scope>NUCLEOTIDE SEQUENCE [LARGE SCALE GENOMIC DNA]</scope>
    <source>
        <strain evidence="5 6">PCL1601</strain>
    </source>
</reference>
<evidence type="ECO:0000256" key="3">
    <source>
        <dbReference type="ARBA" id="ARBA00023163"/>
    </source>
</evidence>
<dbReference type="CDD" id="cd00090">
    <property type="entry name" value="HTH_ARSR"/>
    <property type="match status" value="1"/>
</dbReference>
<dbReference type="Pfam" id="PF01638">
    <property type="entry name" value="HxlR"/>
    <property type="match status" value="1"/>
</dbReference>
<sequence>MAFPGDVYVSNCSARDALELISGKWVMLILPAIAERPMRNGELLRRIQGISQKVLTQTLRRLERHGLIERQDFAEKPAHVEYRLTAVACSLVETLATLDRWAEHHFPQLDAARERYDARHMSPSSASCGPCVQDE</sequence>
<comment type="caution">
    <text evidence="5">The sequence shown here is derived from an EMBL/GenBank/DDBJ whole genome shotgun (WGS) entry which is preliminary data.</text>
</comment>
<keyword evidence="2" id="KW-0238">DNA-binding</keyword>
<keyword evidence="1" id="KW-0805">Transcription regulation</keyword>
<dbReference type="AlphaFoldDB" id="A0A1Q8ENP5"/>
<dbReference type="PANTHER" id="PTHR33204">
    <property type="entry name" value="TRANSCRIPTIONAL REGULATOR, MARR FAMILY"/>
    <property type="match status" value="1"/>
</dbReference>
<protein>
    <submittedName>
        <fullName evidence="5">Transcriptional regulator, HxlR family protein</fullName>
    </submittedName>
</protein>
<dbReference type="SUPFAM" id="SSF46785">
    <property type="entry name" value="Winged helix' DNA-binding domain"/>
    <property type="match status" value="1"/>
</dbReference>
<dbReference type="InterPro" id="IPR002577">
    <property type="entry name" value="HTH_HxlR"/>
</dbReference>
<dbReference type="OrthoDB" id="9807069at2"/>
<dbReference type="InterPro" id="IPR011991">
    <property type="entry name" value="ArsR-like_HTH"/>
</dbReference>
<gene>
    <name evidence="5" type="ORF">BTN82_16685</name>
</gene>
<organism evidence="5 6">
    <name type="scientific">Pseudomonas chlororaphis</name>
    <dbReference type="NCBI Taxonomy" id="587753"/>
    <lineage>
        <taxon>Bacteria</taxon>
        <taxon>Pseudomonadati</taxon>
        <taxon>Pseudomonadota</taxon>
        <taxon>Gammaproteobacteria</taxon>
        <taxon>Pseudomonadales</taxon>
        <taxon>Pseudomonadaceae</taxon>
        <taxon>Pseudomonas</taxon>
    </lineage>
</organism>